<dbReference type="InterPro" id="IPR029033">
    <property type="entry name" value="His_PPase_superfam"/>
</dbReference>
<dbReference type="Gene3D" id="3.90.79.10">
    <property type="entry name" value="Nucleoside Triphosphate Pyrophosphohydrolase"/>
    <property type="match status" value="1"/>
</dbReference>
<sequence length="324" mass="36346">MSSSPLSARQDRAAENSDSEPQPKVFAAGALCWQLKKKQLRVLLIHRPRYNDWSWPKGKHDPGETIPETALREVREEVGVDVTLGIPLPTIDYQVSSGLKRVFYWAAKLEDQTPTPDGKEVDQVLWCTVDQARQKLSNPSDFEPLDALVRAHQRKELDTWPLIILRHAKAKPRSSWTRAEGDRPLAATGQRQAAAVKRLLMAWRPGRVVSSPWARCIATVSPYVKATKAKTRLADALTEANHHRKPAKVQGVVEGLFDKERAVVLCTHRPVLPSVFKRLANHMGSSLRSQLPSVDPYLAPGEIVVCQVAKERIVSVEQFKPFED</sequence>
<dbReference type="GO" id="GO:0006167">
    <property type="term" value="P:AMP biosynthetic process"/>
    <property type="evidence" value="ECO:0007669"/>
    <property type="project" value="TreeGrafter"/>
</dbReference>
<dbReference type="AlphaFoldDB" id="A0A0D4BZA8"/>
<proteinExistence type="predicted"/>
<dbReference type="PATRIC" id="fig|1618207.4.peg.2041"/>
<dbReference type="RefSeq" id="WP_045075364.1">
    <property type="nucleotide sequence ID" value="NZ_CP011005.1"/>
</dbReference>
<name>A0A0D4BZA8_9MICC</name>
<dbReference type="KEGG" id="ari:UM93_10045"/>
<reference evidence="4 5" key="1">
    <citation type="journal article" date="2015" name="Genome Announc.">
        <title>Complete Genome Sequencing of Protease-Producing Novel Arthrobacter sp. Strain IHBB 11108 Using PacBio Single-Molecule Real-Time Sequencing Technology.</title>
        <authorList>
            <person name="Kiran S."/>
            <person name="Swarnkar M.K."/>
            <person name="Pal M."/>
            <person name="Thakur R."/>
            <person name="Tewari R."/>
            <person name="Singh A.K."/>
            <person name="Gulati A."/>
        </authorList>
    </citation>
    <scope>NUCLEOTIDE SEQUENCE [LARGE SCALE GENOMIC DNA]</scope>
    <source>
        <strain evidence="4 5">IHBB 11108</strain>
    </source>
</reference>
<dbReference type="InterPro" id="IPR015797">
    <property type="entry name" value="NUDIX_hydrolase-like_dom_sf"/>
</dbReference>
<protein>
    <submittedName>
        <fullName evidence="4">NUDIX hydrolase</fullName>
    </submittedName>
</protein>
<dbReference type="GO" id="GO:0006754">
    <property type="term" value="P:ATP biosynthetic process"/>
    <property type="evidence" value="ECO:0007669"/>
    <property type="project" value="TreeGrafter"/>
</dbReference>
<evidence type="ECO:0000256" key="1">
    <source>
        <dbReference type="ARBA" id="ARBA00022801"/>
    </source>
</evidence>
<dbReference type="Pfam" id="PF00293">
    <property type="entry name" value="NUDIX"/>
    <property type="match status" value="1"/>
</dbReference>
<dbReference type="InterPro" id="IPR013078">
    <property type="entry name" value="His_Pase_superF_clade-1"/>
</dbReference>
<keyword evidence="1 4" id="KW-0378">Hydrolase</keyword>
<dbReference type="Gene3D" id="3.40.50.1240">
    <property type="entry name" value="Phosphoglycerate mutase-like"/>
    <property type="match status" value="1"/>
</dbReference>
<dbReference type="PROSITE" id="PS51462">
    <property type="entry name" value="NUDIX"/>
    <property type="match status" value="1"/>
</dbReference>
<dbReference type="GO" id="GO:0004081">
    <property type="term" value="F:bis(5'-nucleosyl)-tetraphosphatase (asymmetrical) activity"/>
    <property type="evidence" value="ECO:0007669"/>
    <property type="project" value="TreeGrafter"/>
</dbReference>
<evidence type="ECO:0000313" key="4">
    <source>
        <dbReference type="EMBL" id="AJT41772.1"/>
    </source>
</evidence>
<gene>
    <name evidence="4" type="ORF">UM93_10045</name>
</gene>
<dbReference type="SMART" id="SM00855">
    <property type="entry name" value="PGAM"/>
    <property type="match status" value="1"/>
</dbReference>
<dbReference type="SUPFAM" id="SSF55811">
    <property type="entry name" value="Nudix"/>
    <property type="match status" value="1"/>
</dbReference>
<dbReference type="Pfam" id="PF00300">
    <property type="entry name" value="His_Phos_1"/>
    <property type="match status" value="1"/>
</dbReference>
<dbReference type="Proteomes" id="UP000061839">
    <property type="component" value="Chromosome"/>
</dbReference>
<evidence type="ECO:0000259" key="3">
    <source>
        <dbReference type="PROSITE" id="PS51462"/>
    </source>
</evidence>
<feature type="region of interest" description="Disordered" evidence="2">
    <location>
        <begin position="1"/>
        <end position="21"/>
    </location>
</feature>
<dbReference type="InterPro" id="IPR000086">
    <property type="entry name" value="NUDIX_hydrolase_dom"/>
</dbReference>
<organism evidence="4 5">
    <name type="scientific">Psychromicrobium lacuslunae</name>
    <dbReference type="NCBI Taxonomy" id="1618207"/>
    <lineage>
        <taxon>Bacteria</taxon>
        <taxon>Bacillati</taxon>
        <taxon>Actinomycetota</taxon>
        <taxon>Actinomycetes</taxon>
        <taxon>Micrococcales</taxon>
        <taxon>Micrococcaceae</taxon>
        <taxon>Psychromicrobium</taxon>
    </lineage>
</organism>
<dbReference type="InterPro" id="IPR020084">
    <property type="entry name" value="NUDIX_hydrolase_CS"/>
</dbReference>
<dbReference type="PANTHER" id="PTHR21340">
    <property type="entry name" value="DIADENOSINE 5,5-P1,P4-TETRAPHOSPHATE PYROPHOSPHOHYDROLASE MUTT"/>
    <property type="match status" value="1"/>
</dbReference>
<evidence type="ECO:0000256" key="2">
    <source>
        <dbReference type="SAM" id="MobiDB-lite"/>
    </source>
</evidence>
<dbReference type="InterPro" id="IPR051325">
    <property type="entry name" value="Nudix_hydrolase_domain"/>
</dbReference>
<dbReference type="PROSITE" id="PS00893">
    <property type="entry name" value="NUDIX_BOX"/>
    <property type="match status" value="1"/>
</dbReference>
<dbReference type="PANTHER" id="PTHR21340:SF0">
    <property type="entry name" value="BIS(5'-NUCLEOSYL)-TETRAPHOSPHATASE [ASYMMETRICAL]"/>
    <property type="match status" value="1"/>
</dbReference>
<accession>A0A0D4BZA8</accession>
<feature type="domain" description="Nudix hydrolase" evidence="3">
    <location>
        <begin position="23"/>
        <end position="149"/>
    </location>
</feature>
<dbReference type="CDD" id="cd07067">
    <property type="entry name" value="HP_PGM_like"/>
    <property type="match status" value="1"/>
</dbReference>
<keyword evidence="5" id="KW-1185">Reference proteome</keyword>
<dbReference type="OrthoDB" id="4287477at2"/>
<dbReference type="SUPFAM" id="SSF53254">
    <property type="entry name" value="Phosphoglycerate mutase-like"/>
    <property type="match status" value="1"/>
</dbReference>
<dbReference type="CDD" id="cd03673">
    <property type="entry name" value="NUDIX_Ap6A_hydrolase"/>
    <property type="match status" value="1"/>
</dbReference>
<dbReference type="HOGENOM" id="CLU_048989_0_0_11"/>
<dbReference type="EMBL" id="CP011005">
    <property type="protein sequence ID" value="AJT41772.1"/>
    <property type="molecule type" value="Genomic_DNA"/>
</dbReference>
<dbReference type="STRING" id="1618207.UM93_10045"/>
<evidence type="ECO:0000313" key="5">
    <source>
        <dbReference type="Proteomes" id="UP000061839"/>
    </source>
</evidence>